<keyword evidence="4" id="KW-0479">Metal-binding</keyword>
<evidence type="ECO:0000256" key="7">
    <source>
        <dbReference type="ARBA" id="ARBA00023014"/>
    </source>
</evidence>
<gene>
    <name evidence="10" type="ORF">GCM10023147_43020</name>
</gene>
<dbReference type="Proteomes" id="UP001500635">
    <property type="component" value="Unassembled WGS sequence"/>
</dbReference>
<evidence type="ECO:0000256" key="2">
    <source>
        <dbReference type="ARBA" id="ARBA00006490"/>
    </source>
</evidence>
<dbReference type="InterPro" id="IPR015422">
    <property type="entry name" value="PyrdxlP-dep_Trfase_small"/>
</dbReference>
<organism evidence="10 11">
    <name type="scientific">Tsukamurella soli</name>
    <dbReference type="NCBI Taxonomy" id="644556"/>
    <lineage>
        <taxon>Bacteria</taxon>
        <taxon>Bacillati</taxon>
        <taxon>Actinomycetota</taxon>
        <taxon>Actinomycetes</taxon>
        <taxon>Mycobacteriales</taxon>
        <taxon>Tsukamurellaceae</taxon>
        <taxon>Tsukamurella</taxon>
    </lineage>
</organism>
<dbReference type="PANTHER" id="PTHR11601:SF34">
    <property type="entry name" value="CYSTEINE DESULFURASE"/>
    <property type="match status" value="1"/>
</dbReference>
<evidence type="ECO:0000313" key="11">
    <source>
        <dbReference type="Proteomes" id="UP001500635"/>
    </source>
</evidence>
<proteinExistence type="inferred from homology"/>
<evidence type="ECO:0000256" key="3">
    <source>
        <dbReference type="ARBA" id="ARBA00022679"/>
    </source>
</evidence>
<evidence type="ECO:0000256" key="5">
    <source>
        <dbReference type="ARBA" id="ARBA00022898"/>
    </source>
</evidence>
<name>A0ABP8K9S2_9ACTN</name>
<feature type="domain" description="Aminotransferase class V" evidence="9">
    <location>
        <begin position="9"/>
        <end position="379"/>
    </location>
</feature>
<comment type="catalytic activity">
    <reaction evidence="8">
        <text>(sulfur carrier)-H + L-cysteine = (sulfur carrier)-SH + L-alanine</text>
        <dbReference type="Rhea" id="RHEA:43892"/>
        <dbReference type="Rhea" id="RHEA-COMP:14737"/>
        <dbReference type="Rhea" id="RHEA-COMP:14739"/>
        <dbReference type="ChEBI" id="CHEBI:29917"/>
        <dbReference type="ChEBI" id="CHEBI:35235"/>
        <dbReference type="ChEBI" id="CHEBI:57972"/>
        <dbReference type="ChEBI" id="CHEBI:64428"/>
        <dbReference type="EC" id="2.8.1.7"/>
    </reaction>
</comment>
<keyword evidence="5" id="KW-0663">Pyridoxal phosphate</keyword>
<accession>A0ABP8K9S2</accession>
<evidence type="ECO:0000256" key="1">
    <source>
        <dbReference type="ARBA" id="ARBA00001933"/>
    </source>
</evidence>
<reference evidence="11" key="1">
    <citation type="journal article" date="2019" name="Int. J. Syst. Evol. Microbiol.">
        <title>The Global Catalogue of Microorganisms (GCM) 10K type strain sequencing project: providing services to taxonomists for standard genome sequencing and annotation.</title>
        <authorList>
            <consortium name="The Broad Institute Genomics Platform"/>
            <consortium name="The Broad Institute Genome Sequencing Center for Infectious Disease"/>
            <person name="Wu L."/>
            <person name="Ma J."/>
        </authorList>
    </citation>
    <scope>NUCLEOTIDE SEQUENCE [LARGE SCALE GENOMIC DNA]</scope>
    <source>
        <strain evidence="11">JCM 17688</strain>
    </source>
</reference>
<keyword evidence="3" id="KW-0808">Transferase</keyword>
<dbReference type="Gene3D" id="3.90.1150.10">
    <property type="entry name" value="Aspartate Aminotransferase, domain 1"/>
    <property type="match status" value="1"/>
</dbReference>
<dbReference type="EMBL" id="BAABFR010000098">
    <property type="protein sequence ID" value="GAA4402432.1"/>
    <property type="molecule type" value="Genomic_DNA"/>
</dbReference>
<dbReference type="PIRSF" id="PIRSF005572">
    <property type="entry name" value="NifS"/>
    <property type="match status" value="1"/>
</dbReference>
<dbReference type="InterPro" id="IPR000192">
    <property type="entry name" value="Aminotrans_V_dom"/>
</dbReference>
<dbReference type="InterPro" id="IPR015421">
    <property type="entry name" value="PyrdxlP-dep_Trfase_major"/>
</dbReference>
<dbReference type="Gene3D" id="1.10.260.50">
    <property type="match status" value="1"/>
</dbReference>
<dbReference type="InterPro" id="IPR015424">
    <property type="entry name" value="PyrdxlP-dep_Trfase"/>
</dbReference>
<evidence type="ECO:0000313" key="10">
    <source>
        <dbReference type="EMBL" id="GAA4402432.1"/>
    </source>
</evidence>
<dbReference type="Pfam" id="PF00266">
    <property type="entry name" value="Aminotran_5"/>
    <property type="match status" value="1"/>
</dbReference>
<dbReference type="SUPFAM" id="SSF53383">
    <property type="entry name" value="PLP-dependent transferases"/>
    <property type="match status" value="1"/>
</dbReference>
<sequence>MNPSERAVVYLDHAADTPLVPEAIAAMAAAAARPGNASSVHGSGRRARRLLEEARESIARDLGARPSEVILTGGGTEADNLAVKGIFWARRAADPALTTVITSAIEHHAVLDTVDWLEAHEGARIVRLPVDGVGRVAPADLRAALDAAAGTVALVSIMWANNEVGTVSPIVELAAECAAVGVPMHSDAVQAVGHVPVDFDASGLAALTVAAHKFGGPQGVGALLLGRTVPCVPLAHGGGHERDLRSGTPNVAGAQGMAAALCVATERLAVDAARQAALRDRLIAGVRVLDGAVINGAAAVGAPALPNIAHVSFAGCEGDSLLMLLDAKGIECATGSACSAGVAQASHVIEAMGAAPESARGSLRFSFGPASTDADVDAVLAELEQVVARARAAGFASLGQVQ</sequence>
<evidence type="ECO:0000256" key="8">
    <source>
        <dbReference type="ARBA" id="ARBA00050776"/>
    </source>
</evidence>
<evidence type="ECO:0000256" key="4">
    <source>
        <dbReference type="ARBA" id="ARBA00022723"/>
    </source>
</evidence>
<keyword evidence="11" id="KW-1185">Reference proteome</keyword>
<dbReference type="Gene3D" id="3.40.640.10">
    <property type="entry name" value="Type I PLP-dependent aspartate aminotransferase-like (Major domain)"/>
    <property type="match status" value="1"/>
</dbReference>
<dbReference type="RefSeq" id="WP_344999969.1">
    <property type="nucleotide sequence ID" value="NZ_BAABFR010000098.1"/>
</dbReference>
<dbReference type="InterPro" id="IPR016454">
    <property type="entry name" value="Cysteine_dSase"/>
</dbReference>
<protein>
    <submittedName>
        <fullName evidence="10">Cysteine desulfurase family protein</fullName>
    </submittedName>
</protein>
<dbReference type="PANTHER" id="PTHR11601">
    <property type="entry name" value="CYSTEINE DESULFURYLASE FAMILY MEMBER"/>
    <property type="match status" value="1"/>
</dbReference>
<comment type="similarity">
    <text evidence="2">Belongs to the class-V pyridoxal-phosphate-dependent aminotransferase family. NifS/IscS subfamily.</text>
</comment>
<keyword evidence="6" id="KW-0408">Iron</keyword>
<keyword evidence="7" id="KW-0411">Iron-sulfur</keyword>
<evidence type="ECO:0000259" key="9">
    <source>
        <dbReference type="Pfam" id="PF00266"/>
    </source>
</evidence>
<evidence type="ECO:0000256" key="6">
    <source>
        <dbReference type="ARBA" id="ARBA00023004"/>
    </source>
</evidence>
<comment type="cofactor">
    <cofactor evidence="1">
        <name>pyridoxal 5'-phosphate</name>
        <dbReference type="ChEBI" id="CHEBI:597326"/>
    </cofactor>
</comment>
<comment type="caution">
    <text evidence="10">The sequence shown here is derived from an EMBL/GenBank/DDBJ whole genome shotgun (WGS) entry which is preliminary data.</text>
</comment>